<dbReference type="InterPro" id="IPR050238">
    <property type="entry name" value="DNA_Rep/Repair_Clamp_Loader"/>
</dbReference>
<dbReference type="EMBL" id="JAHOEL010000026">
    <property type="protein sequence ID" value="MBV3392706.1"/>
    <property type="molecule type" value="Genomic_DNA"/>
</dbReference>
<evidence type="ECO:0000313" key="4">
    <source>
        <dbReference type="Proteomes" id="UP001197492"/>
    </source>
</evidence>
<evidence type="ECO:0000313" key="2">
    <source>
        <dbReference type="EMBL" id="MBV3392706.1"/>
    </source>
</evidence>
<dbReference type="PANTHER" id="PTHR11669:SF8">
    <property type="entry name" value="DNA POLYMERASE III SUBUNIT DELTA"/>
    <property type="match status" value="1"/>
</dbReference>
<evidence type="ECO:0008006" key="5">
    <source>
        <dbReference type="Google" id="ProtNLM"/>
    </source>
</evidence>
<protein>
    <recommendedName>
        <fullName evidence="5">DNA polymerase III, delta' subunit</fullName>
    </recommendedName>
</protein>
<gene>
    <name evidence="1" type="ORF">KSV97_05085</name>
    <name evidence="2" type="ORF">KSW06_05450</name>
</gene>
<reference evidence="1 4" key="1">
    <citation type="submission" date="2021-06" db="EMBL/GenBank/DDBJ databases">
        <title>Collection of gut derived symbiotic bacterial strains cultured from healthy donors.</title>
        <authorList>
            <person name="Lin H."/>
            <person name="Littmann E."/>
            <person name="Pamer E.G."/>
        </authorList>
    </citation>
    <scope>NUCLEOTIDE SEQUENCE</scope>
    <source>
        <strain evidence="2 4">MSK.21.70</strain>
        <strain evidence="1">MSK.21.82</strain>
    </source>
</reference>
<sequence length="319" mass="37070">MKEFLKETQPIFYRILEKSFKENKKTHAFLLVGDHTDDIATFIAQSYICHEDTLACETCDDCIRIKEGLYPDMIVCDGKEASIKKSDIDHIQEEFVKSSVENNGKVYILKNIDNATTQAMNSLLKFLEEPVEEVYAILTTKNINKVLPTIQSRCQVIKLLPESKHSLELKLKNEGVDEEDSMVLPHLFDSIEECNEYKDSELYFDVKNYVFYFIEDLYMKPSDLLINLQINLGKKYKKNKEAYALFLNLLVLGMRDMFHVKHSIPVLFVKHKDFFEKMPEDGKILQKIEIILEYAERLNNNVNLALLLDGMVYKVLKGV</sequence>
<dbReference type="Proteomes" id="UP001196408">
    <property type="component" value="Unassembled WGS sequence"/>
</dbReference>
<proteinExistence type="predicted"/>
<dbReference type="AlphaFoldDB" id="A0AAW4MV92"/>
<organism evidence="1 3">
    <name type="scientific">Catenibacterium mitsuokai</name>
    <dbReference type="NCBI Taxonomy" id="100886"/>
    <lineage>
        <taxon>Bacteria</taxon>
        <taxon>Bacillati</taxon>
        <taxon>Bacillota</taxon>
        <taxon>Erysipelotrichia</taxon>
        <taxon>Erysipelotrichales</taxon>
        <taxon>Coprobacillaceae</taxon>
        <taxon>Catenibacterium</taxon>
    </lineage>
</organism>
<accession>A0AAW4MV92</accession>
<name>A0AAW4MV92_9FIRM</name>
<dbReference type="PANTHER" id="PTHR11669">
    <property type="entry name" value="REPLICATION FACTOR C / DNA POLYMERASE III GAMMA-TAU SUBUNIT"/>
    <property type="match status" value="1"/>
</dbReference>
<dbReference type="Proteomes" id="UP001197492">
    <property type="component" value="Unassembled WGS sequence"/>
</dbReference>
<evidence type="ECO:0000313" key="1">
    <source>
        <dbReference type="EMBL" id="MBV3382613.1"/>
    </source>
</evidence>
<dbReference type="Pfam" id="PF13177">
    <property type="entry name" value="DNA_pol3_delta2"/>
    <property type="match status" value="1"/>
</dbReference>
<comment type="caution">
    <text evidence="1">The sequence shown here is derived from an EMBL/GenBank/DDBJ whole genome shotgun (WGS) entry which is preliminary data.</text>
</comment>
<dbReference type="GO" id="GO:0006261">
    <property type="term" value="P:DNA-templated DNA replication"/>
    <property type="evidence" value="ECO:0007669"/>
    <property type="project" value="TreeGrafter"/>
</dbReference>
<dbReference type="EMBL" id="JAHOEF010000024">
    <property type="protein sequence ID" value="MBV3382613.1"/>
    <property type="molecule type" value="Genomic_DNA"/>
</dbReference>
<dbReference type="RefSeq" id="WP_217747483.1">
    <property type="nucleotide sequence ID" value="NZ_JAHOEB010000026.1"/>
</dbReference>
<evidence type="ECO:0000313" key="3">
    <source>
        <dbReference type="Proteomes" id="UP001196408"/>
    </source>
</evidence>
<keyword evidence="4" id="KW-1185">Reference proteome</keyword>